<dbReference type="GO" id="GO:0043856">
    <property type="term" value="F:anti-sigma factor antagonist activity"/>
    <property type="evidence" value="ECO:0007669"/>
    <property type="project" value="InterPro"/>
</dbReference>
<dbReference type="Gene3D" id="3.30.750.24">
    <property type="entry name" value="STAS domain"/>
    <property type="match status" value="1"/>
</dbReference>
<comment type="caution">
    <text evidence="6">The sequence shown here is derived from an EMBL/GenBank/DDBJ whole genome shotgun (WGS) entry which is preliminary data.</text>
</comment>
<evidence type="ECO:0000256" key="1">
    <source>
        <dbReference type="ARBA" id="ARBA00009013"/>
    </source>
</evidence>
<dbReference type="Gene3D" id="1.10.10.10">
    <property type="entry name" value="Winged helix-like DNA-binding domain superfamily/Winged helix DNA-binding domain"/>
    <property type="match status" value="1"/>
</dbReference>
<name>A0A5N8VEB8_9ACTN</name>
<dbReference type="Pfam" id="PF13466">
    <property type="entry name" value="STAS_2"/>
    <property type="match status" value="1"/>
</dbReference>
<sequence length="237" mass="25128">MVHHPTPPSGKGPRSECGTAFAAARTPVSLNVTSAGDRLVVTVSGELDLDCTQQLHRTLSHALEHADADLELDLAGVAFCDCSALNVLLHIRRLAHTDAKSLILRATRPAVKRLMTLTDTLPLFAPDSAGSDEGLAAPSKPAHPTYSSSDLAAENAQLRRALRTRATIDMARGMLMSSFHLTPQQSWQVLVTTSQHSNTKLHLIANALLQTADGRTLPDPLAGHLATAVQAHGNPAA</sequence>
<dbReference type="AlphaFoldDB" id="A0A5N8VEB8"/>
<dbReference type="SMART" id="SM01012">
    <property type="entry name" value="ANTAR"/>
    <property type="match status" value="1"/>
</dbReference>
<protein>
    <recommendedName>
        <fullName evidence="2">Anti-sigma factor antagonist</fullName>
    </recommendedName>
</protein>
<evidence type="ECO:0000256" key="2">
    <source>
        <dbReference type="RuleBase" id="RU003749"/>
    </source>
</evidence>
<dbReference type="InterPro" id="IPR011006">
    <property type="entry name" value="CheY-like_superfamily"/>
</dbReference>
<evidence type="ECO:0000313" key="6">
    <source>
        <dbReference type="EMBL" id="MPY32414.1"/>
    </source>
</evidence>
<dbReference type="NCBIfam" id="TIGR00377">
    <property type="entry name" value="ant_ant_sig"/>
    <property type="match status" value="1"/>
</dbReference>
<dbReference type="CDD" id="cd07043">
    <property type="entry name" value="STAS_anti-anti-sigma_factors"/>
    <property type="match status" value="1"/>
</dbReference>
<dbReference type="InterPro" id="IPR003658">
    <property type="entry name" value="Anti-sigma_ant"/>
</dbReference>
<feature type="domain" description="ANTAR" evidence="5">
    <location>
        <begin position="148"/>
        <end position="209"/>
    </location>
</feature>
<organism evidence="6 7">
    <name type="scientific">Streptomyces adustus</name>
    <dbReference type="NCBI Taxonomy" id="1609272"/>
    <lineage>
        <taxon>Bacteria</taxon>
        <taxon>Bacillati</taxon>
        <taxon>Actinomycetota</taxon>
        <taxon>Actinomycetes</taxon>
        <taxon>Kitasatosporales</taxon>
        <taxon>Streptomycetaceae</taxon>
        <taxon>Streptomyces</taxon>
    </lineage>
</organism>
<dbReference type="SUPFAM" id="SSF52172">
    <property type="entry name" value="CheY-like"/>
    <property type="match status" value="1"/>
</dbReference>
<feature type="region of interest" description="Disordered" evidence="3">
    <location>
        <begin position="131"/>
        <end position="150"/>
    </location>
</feature>
<dbReference type="InterPro" id="IPR002645">
    <property type="entry name" value="STAS_dom"/>
</dbReference>
<dbReference type="InterPro" id="IPR036513">
    <property type="entry name" value="STAS_dom_sf"/>
</dbReference>
<dbReference type="InterPro" id="IPR005561">
    <property type="entry name" value="ANTAR"/>
</dbReference>
<comment type="similarity">
    <text evidence="1 2">Belongs to the anti-sigma-factor antagonist family.</text>
</comment>
<dbReference type="InterPro" id="IPR058548">
    <property type="entry name" value="MlaB-like_STAS"/>
</dbReference>
<dbReference type="PANTHER" id="PTHR33495">
    <property type="entry name" value="ANTI-SIGMA FACTOR ANTAGONIST TM_1081-RELATED-RELATED"/>
    <property type="match status" value="1"/>
</dbReference>
<dbReference type="Pfam" id="PF03861">
    <property type="entry name" value="ANTAR"/>
    <property type="match status" value="1"/>
</dbReference>
<dbReference type="PROSITE" id="PS50921">
    <property type="entry name" value="ANTAR"/>
    <property type="match status" value="1"/>
</dbReference>
<evidence type="ECO:0000259" key="5">
    <source>
        <dbReference type="PROSITE" id="PS50921"/>
    </source>
</evidence>
<dbReference type="OrthoDB" id="3296948at2"/>
<dbReference type="InterPro" id="IPR036388">
    <property type="entry name" value="WH-like_DNA-bd_sf"/>
</dbReference>
<accession>A0A5N8VEB8</accession>
<dbReference type="PANTHER" id="PTHR33495:SF2">
    <property type="entry name" value="ANTI-SIGMA FACTOR ANTAGONIST TM_1081-RELATED"/>
    <property type="match status" value="1"/>
</dbReference>
<dbReference type="Proteomes" id="UP000325849">
    <property type="component" value="Unassembled WGS sequence"/>
</dbReference>
<reference evidence="6 7" key="1">
    <citation type="submission" date="2019-07" db="EMBL/GenBank/DDBJ databases">
        <title>New species of Amycolatopsis and Streptomyces.</title>
        <authorList>
            <person name="Duangmal K."/>
            <person name="Teo W.F.A."/>
            <person name="Lipun K."/>
        </authorList>
    </citation>
    <scope>NUCLEOTIDE SEQUENCE [LARGE SCALE GENOMIC DNA]</scope>
    <source>
        <strain evidence="6 7">NBRC 109810</strain>
    </source>
</reference>
<feature type="domain" description="STAS" evidence="4">
    <location>
        <begin position="28"/>
        <end position="156"/>
    </location>
</feature>
<gene>
    <name evidence="6" type="ORF">FNH09_14370</name>
</gene>
<dbReference type="EMBL" id="VJZD01000047">
    <property type="protein sequence ID" value="MPY32414.1"/>
    <property type="molecule type" value="Genomic_DNA"/>
</dbReference>
<dbReference type="GO" id="GO:0003723">
    <property type="term" value="F:RNA binding"/>
    <property type="evidence" value="ECO:0007669"/>
    <property type="project" value="InterPro"/>
</dbReference>
<proteinExistence type="inferred from homology"/>
<dbReference type="PROSITE" id="PS50801">
    <property type="entry name" value="STAS"/>
    <property type="match status" value="1"/>
</dbReference>
<evidence type="ECO:0000259" key="4">
    <source>
        <dbReference type="PROSITE" id="PS50801"/>
    </source>
</evidence>
<keyword evidence="7" id="KW-1185">Reference proteome</keyword>
<evidence type="ECO:0000256" key="3">
    <source>
        <dbReference type="SAM" id="MobiDB-lite"/>
    </source>
</evidence>
<dbReference type="SUPFAM" id="SSF52091">
    <property type="entry name" value="SpoIIaa-like"/>
    <property type="match status" value="1"/>
</dbReference>
<evidence type="ECO:0000313" key="7">
    <source>
        <dbReference type="Proteomes" id="UP000325849"/>
    </source>
</evidence>